<protein>
    <recommendedName>
        <fullName evidence="3">Type III secretion system (T3SS) negative regulator GrlR</fullName>
    </recommendedName>
</protein>
<dbReference type="RefSeq" id="WP_188165966.1">
    <property type="nucleotide sequence ID" value="NZ_JACVVX010000006.1"/>
</dbReference>
<dbReference type="AlphaFoldDB" id="A0A8J6PWX1"/>
<proteinExistence type="predicted"/>
<reference evidence="1" key="1">
    <citation type="submission" date="2020-09" db="EMBL/GenBank/DDBJ databases">
        <title>Genome seq and assembly of Tianweitania sp.</title>
        <authorList>
            <person name="Chhetri G."/>
        </authorList>
    </citation>
    <scope>NUCLEOTIDE SEQUENCE</scope>
    <source>
        <strain evidence="1">Rool2</strain>
    </source>
</reference>
<keyword evidence="2" id="KW-1185">Reference proteome</keyword>
<dbReference type="InterPro" id="IPR043019">
    <property type="entry name" value="GrlR_sf"/>
</dbReference>
<dbReference type="EMBL" id="JACVVX010000006">
    <property type="protein sequence ID" value="MBD0416521.1"/>
    <property type="molecule type" value="Genomic_DNA"/>
</dbReference>
<dbReference type="Gene3D" id="2.40.128.380">
    <property type="entry name" value="T3SS negative regulator GrlR"/>
    <property type="match status" value="1"/>
</dbReference>
<evidence type="ECO:0000313" key="2">
    <source>
        <dbReference type="Proteomes" id="UP000643405"/>
    </source>
</evidence>
<dbReference type="Proteomes" id="UP000643405">
    <property type="component" value="Unassembled WGS sequence"/>
</dbReference>
<accession>A0A8J6PWX1</accession>
<sequence>MKSGLYRVHFQTPLGSGSGVVFASNGRLWGGDAGMYYVGTYSEEGNNLTADISIDRHTSNAGVTSVFGADQVTIKINGQVDGDNVKASGTSPQAPGITFSAVMSFISE</sequence>
<evidence type="ECO:0008006" key="3">
    <source>
        <dbReference type="Google" id="ProtNLM"/>
    </source>
</evidence>
<gene>
    <name evidence="1" type="ORF">ICI42_17845</name>
</gene>
<comment type="caution">
    <text evidence="1">The sequence shown here is derived from an EMBL/GenBank/DDBJ whole genome shotgun (WGS) entry which is preliminary data.</text>
</comment>
<organism evidence="1 2">
    <name type="scientific">Oryzicola mucosus</name>
    <dbReference type="NCBI Taxonomy" id="2767425"/>
    <lineage>
        <taxon>Bacteria</taxon>
        <taxon>Pseudomonadati</taxon>
        <taxon>Pseudomonadota</taxon>
        <taxon>Alphaproteobacteria</taxon>
        <taxon>Hyphomicrobiales</taxon>
        <taxon>Phyllobacteriaceae</taxon>
        <taxon>Oryzicola</taxon>
    </lineage>
</organism>
<evidence type="ECO:0000313" key="1">
    <source>
        <dbReference type="EMBL" id="MBD0416521.1"/>
    </source>
</evidence>
<name>A0A8J6PWX1_9HYPH</name>